<dbReference type="GO" id="GO:0005839">
    <property type="term" value="C:proteasome core complex"/>
    <property type="evidence" value="ECO:0007669"/>
    <property type="project" value="InterPro"/>
</dbReference>
<dbReference type="PANTHER" id="PTHR32194">
    <property type="entry name" value="METALLOPROTEASE TLDD"/>
    <property type="match status" value="1"/>
</dbReference>
<comment type="subcellular location">
    <subcellularLocation>
        <location evidence="4">Cytoplasm</location>
    </subcellularLocation>
    <subcellularLocation>
        <location evidence="4">Nucleus</location>
    </subcellularLocation>
</comment>
<evidence type="ECO:0000256" key="4">
    <source>
        <dbReference type="RuleBase" id="RU004203"/>
    </source>
</evidence>
<comment type="function">
    <text evidence="4">Component of the proteasome, a multicatalytic proteinase complex which is characterized by its ability to cleave peptides with Arg, Phe, Tyr, Leu, and Glu adjacent to the leaving group at neutral or slightly basic pH. The proteasome has an ATP-dependent proteolytic activity.</text>
</comment>
<dbReference type="GO" id="GO:0005737">
    <property type="term" value="C:cytoplasm"/>
    <property type="evidence" value="ECO:0007669"/>
    <property type="project" value="UniProtKB-SubCell"/>
</dbReference>
<keyword evidence="2 4" id="KW-0647">Proteasome</keyword>
<dbReference type="Pfam" id="PF00227">
    <property type="entry name" value="Proteasome"/>
    <property type="match status" value="1"/>
</dbReference>
<dbReference type="SUPFAM" id="SSF56235">
    <property type="entry name" value="N-terminal nucleophile aminohydrolases (Ntn hydrolases)"/>
    <property type="match status" value="1"/>
</dbReference>
<keyword evidence="1 4" id="KW-0963">Cytoplasm</keyword>
<dbReference type="FunCoup" id="A0A2P6NAB1">
    <property type="interactions" value="964"/>
</dbReference>
<reference evidence="5 6" key="1">
    <citation type="journal article" date="2018" name="Genome Biol. Evol.">
        <title>Multiple Roots of Fruiting Body Formation in Amoebozoa.</title>
        <authorList>
            <person name="Hillmann F."/>
            <person name="Forbes G."/>
            <person name="Novohradska S."/>
            <person name="Ferling I."/>
            <person name="Riege K."/>
            <person name="Groth M."/>
            <person name="Westermann M."/>
            <person name="Marz M."/>
            <person name="Spaller T."/>
            <person name="Winckler T."/>
            <person name="Schaap P."/>
            <person name="Glockner G."/>
        </authorList>
    </citation>
    <scope>NUCLEOTIDE SEQUENCE [LARGE SCALE GENOMIC DNA]</scope>
    <source>
        <strain evidence="5 6">Jena</strain>
    </source>
</reference>
<keyword evidence="6" id="KW-1185">Reference proteome</keyword>
<dbReference type="Gene3D" id="3.60.20.10">
    <property type="entry name" value="Glutamine Phosphoribosylpyrophosphate, subunit 1, domain 1"/>
    <property type="match status" value="1"/>
</dbReference>
<evidence type="ECO:0000256" key="2">
    <source>
        <dbReference type="ARBA" id="ARBA00022942"/>
    </source>
</evidence>
<comment type="subunit">
    <text evidence="4">Component of the proteasome complex.</text>
</comment>
<dbReference type="GO" id="GO:0010498">
    <property type="term" value="P:proteasomal protein catabolic process"/>
    <property type="evidence" value="ECO:0007669"/>
    <property type="project" value="UniProtKB-ARBA"/>
</dbReference>
<comment type="similarity">
    <text evidence="4">Belongs to the peptidase T1B family.</text>
</comment>
<dbReference type="CDD" id="cd03757">
    <property type="entry name" value="proteasome_beta_type_1"/>
    <property type="match status" value="1"/>
</dbReference>
<dbReference type="InterPro" id="IPR016050">
    <property type="entry name" value="Proteasome_bsu_CS"/>
</dbReference>
<protein>
    <recommendedName>
        <fullName evidence="4">Proteasome subunit beta</fullName>
    </recommendedName>
</protein>
<evidence type="ECO:0000256" key="3">
    <source>
        <dbReference type="ARBA" id="ARBA00023242"/>
    </source>
</evidence>
<dbReference type="Proteomes" id="UP000241769">
    <property type="component" value="Unassembled WGS sequence"/>
</dbReference>
<evidence type="ECO:0000256" key="1">
    <source>
        <dbReference type="ARBA" id="ARBA00022490"/>
    </source>
</evidence>
<dbReference type="InterPro" id="IPR001353">
    <property type="entry name" value="Proteasome_sua/b"/>
</dbReference>
<name>A0A2P6NAB1_9EUKA</name>
<gene>
    <name evidence="5" type="ORF">PROFUN_11337</name>
</gene>
<dbReference type="PROSITE" id="PS00854">
    <property type="entry name" value="PROTEASOME_BETA_1"/>
    <property type="match status" value="1"/>
</dbReference>
<sequence length="233" mass="25483">MQTVEPVLACAPLPNVKEQGRFSPYTNNGGTVIAVAGKDFCVIAGDTRMSEGYSITSRNVSKVIQLTSKCVLASSGMQADIATLHKLLLIRLEQYKHQNGREMSTTSIAQLLGNTLYGKRFFPYYTFNVLGGVDDKGVGCAYSYDAVGSFERTPYSSSGTGQQLVQPLLDNQVAKKHQPNVLKVDVSAKEVEEFVRDAMTSAGERDIYTGDHVEVKTVTANGVVHQRFDLKFD</sequence>
<dbReference type="PANTHER" id="PTHR32194:SF2">
    <property type="entry name" value="PROTEASOME SUBUNIT BETA TYPE-1"/>
    <property type="match status" value="1"/>
</dbReference>
<accession>A0A2P6NAB1</accession>
<dbReference type="EMBL" id="MDYQ01000135">
    <property type="protein sequence ID" value="PRP80896.1"/>
    <property type="molecule type" value="Genomic_DNA"/>
</dbReference>
<dbReference type="STRING" id="1890364.A0A2P6NAB1"/>
<dbReference type="AlphaFoldDB" id="A0A2P6NAB1"/>
<dbReference type="InterPro" id="IPR023333">
    <property type="entry name" value="Proteasome_suB-type"/>
</dbReference>
<dbReference type="FunFam" id="3.60.20.10:FF:000027">
    <property type="entry name" value="Proteasome subunit beta type-6"/>
    <property type="match status" value="1"/>
</dbReference>
<proteinExistence type="inferred from homology"/>
<dbReference type="InterPro" id="IPR029055">
    <property type="entry name" value="Ntn_hydrolases_N"/>
</dbReference>
<dbReference type="InParanoid" id="A0A2P6NAB1"/>
<keyword evidence="3 4" id="KW-0539">Nucleus</keyword>
<organism evidence="5 6">
    <name type="scientific">Planoprotostelium fungivorum</name>
    <dbReference type="NCBI Taxonomy" id="1890364"/>
    <lineage>
        <taxon>Eukaryota</taxon>
        <taxon>Amoebozoa</taxon>
        <taxon>Evosea</taxon>
        <taxon>Variosea</taxon>
        <taxon>Cavosteliida</taxon>
        <taxon>Cavosteliaceae</taxon>
        <taxon>Planoprotostelium</taxon>
    </lineage>
</organism>
<dbReference type="PROSITE" id="PS51476">
    <property type="entry name" value="PROTEASOME_BETA_2"/>
    <property type="match status" value="1"/>
</dbReference>
<evidence type="ECO:0000313" key="5">
    <source>
        <dbReference type="EMBL" id="PRP80896.1"/>
    </source>
</evidence>
<dbReference type="GO" id="GO:0005634">
    <property type="term" value="C:nucleus"/>
    <property type="evidence" value="ECO:0007669"/>
    <property type="project" value="UniProtKB-SubCell"/>
</dbReference>
<comment type="caution">
    <text evidence="5">The sequence shown here is derived from an EMBL/GenBank/DDBJ whole genome shotgun (WGS) entry which is preliminary data.</text>
</comment>
<dbReference type="OrthoDB" id="268479at2759"/>
<evidence type="ECO:0000313" key="6">
    <source>
        <dbReference type="Proteomes" id="UP000241769"/>
    </source>
</evidence>